<reference evidence="2" key="1">
    <citation type="submission" date="2013-01" db="EMBL/GenBank/DDBJ databases">
        <title>Draft Genome Sequence of a Mulberry Tree, Morus notabilis C.K. Schneid.</title>
        <authorList>
            <person name="He N."/>
            <person name="Zhao S."/>
        </authorList>
    </citation>
    <scope>NUCLEOTIDE SEQUENCE</scope>
</reference>
<sequence length="82" mass="8867">MGKSLPKDLNLRCQTGENILTDDKLDFALTTTSPDTSVGGGQPWEKGRDSAVLVLARSEDMASVEEKRDGVLPLKGEFDTTI</sequence>
<gene>
    <name evidence="1" type="ORF">L484_003943</name>
</gene>
<dbReference type="AlphaFoldDB" id="W9QW62"/>
<protein>
    <submittedName>
        <fullName evidence="1">Uncharacterized protein</fullName>
    </submittedName>
</protein>
<proteinExistence type="predicted"/>
<evidence type="ECO:0000313" key="1">
    <source>
        <dbReference type="EMBL" id="EXB40231.1"/>
    </source>
</evidence>
<dbReference type="EMBL" id="KE343760">
    <property type="protein sequence ID" value="EXB40231.1"/>
    <property type="molecule type" value="Genomic_DNA"/>
</dbReference>
<name>W9QW62_9ROSA</name>
<evidence type="ECO:0000313" key="2">
    <source>
        <dbReference type="Proteomes" id="UP000030645"/>
    </source>
</evidence>
<keyword evidence="2" id="KW-1185">Reference proteome</keyword>
<dbReference type="Proteomes" id="UP000030645">
    <property type="component" value="Unassembled WGS sequence"/>
</dbReference>
<organism evidence="1 2">
    <name type="scientific">Morus notabilis</name>
    <dbReference type="NCBI Taxonomy" id="981085"/>
    <lineage>
        <taxon>Eukaryota</taxon>
        <taxon>Viridiplantae</taxon>
        <taxon>Streptophyta</taxon>
        <taxon>Embryophyta</taxon>
        <taxon>Tracheophyta</taxon>
        <taxon>Spermatophyta</taxon>
        <taxon>Magnoliopsida</taxon>
        <taxon>eudicotyledons</taxon>
        <taxon>Gunneridae</taxon>
        <taxon>Pentapetalae</taxon>
        <taxon>rosids</taxon>
        <taxon>fabids</taxon>
        <taxon>Rosales</taxon>
        <taxon>Moraceae</taxon>
        <taxon>Moreae</taxon>
        <taxon>Morus</taxon>
    </lineage>
</organism>
<accession>W9QW62</accession>